<evidence type="ECO:0000313" key="2">
    <source>
        <dbReference type="Proteomes" id="UP001054945"/>
    </source>
</evidence>
<dbReference type="Proteomes" id="UP001054945">
    <property type="component" value="Unassembled WGS sequence"/>
</dbReference>
<protein>
    <submittedName>
        <fullName evidence="1">Uncharacterized protein</fullName>
    </submittedName>
</protein>
<evidence type="ECO:0000313" key="1">
    <source>
        <dbReference type="EMBL" id="GIX73804.1"/>
    </source>
</evidence>
<keyword evidence="2" id="KW-1185">Reference proteome</keyword>
<comment type="caution">
    <text evidence="1">The sequence shown here is derived from an EMBL/GenBank/DDBJ whole genome shotgun (WGS) entry which is preliminary data.</text>
</comment>
<accession>A0AAV4MPG0</accession>
<gene>
    <name evidence="1" type="ORF">CEXT_288281</name>
</gene>
<reference evidence="1 2" key="1">
    <citation type="submission" date="2021-06" db="EMBL/GenBank/DDBJ databases">
        <title>Caerostris extrusa draft genome.</title>
        <authorList>
            <person name="Kono N."/>
            <person name="Arakawa K."/>
        </authorList>
    </citation>
    <scope>NUCLEOTIDE SEQUENCE [LARGE SCALE GENOMIC DNA]</scope>
</reference>
<dbReference type="EMBL" id="BPLR01002445">
    <property type="protein sequence ID" value="GIX73804.1"/>
    <property type="molecule type" value="Genomic_DNA"/>
</dbReference>
<name>A0AAV4MPG0_CAEEX</name>
<sequence>MEMTCTEDDQFYEEISDFKRPKENWNDYKQLGFLSPKKQSTTDDYHYMKNNSDGIKLIKTFINKDNSQEKLQDFNSEKSPMSKSSIDIASDMEHIYLLLKRLANNTTNFNSLIPSSSSDPREKGLIDYSGDNACTQYIEPNNSCENLDRIDASSKSLKDIESRLSPEQAEFKLLKSKTTTPGILYNVRKKRRNISRNLYNQLLSPKINCIMKKTQIHKAFSEMKVYSPVILSKSLRVFIHSGREESFIAQEKMDKFSSVQSCDKSFESEQECIKNVSSKFTPAPNSAFSSFVRTEPSVDLKAKQIITSEIKSTQDFFNHEEPKAVNFSTNEDSLQLLSDSILDTVKSFTNGTISEIYPIKLKEKTFIDTDLKSTPFGKQNVYPSSDNYDFRLKSMKNITCLGTSTDFQSQTISCNEVKPKELLPISDKPLTCDVPETNKKTVEDIHLRCMDMNININKSNVVSEEIDFKILPCKANIKENQIFKDLNKSNQETLVSETENKIKSLCDKNNLINSETIAENNSINLSDNECKIEFSASSKIVDLTVSHSFNVKMKL</sequence>
<dbReference type="AlphaFoldDB" id="A0AAV4MPG0"/>
<proteinExistence type="predicted"/>
<organism evidence="1 2">
    <name type="scientific">Caerostris extrusa</name>
    <name type="common">Bark spider</name>
    <name type="synonym">Caerostris bankana</name>
    <dbReference type="NCBI Taxonomy" id="172846"/>
    <lineage>
        <taxon>Eukaryota</taxon>
        <taxon>Metazoa</taxon>
        <taxon>Ecdysozoa</taxon>
        <taxon>Arthropoda</taxon>
        <taxon>Chelicerata</taxon>
        <taxon>Arachnida</taxon>
        <taxon>Araneae</taxon>
        <taxon>Araneomorphae</taxon>
        <taxon>Entelegynae</taxon>
        <taxon>Araneoidea</taxon>
        <taxon>Araneidae</taxon>
        <taxon>Caerostris</taxon>
    </lineage>
</organism>